<keyword evidence="4" id="KW-0050">Antiport</keyword>
<evidence type="ECO:0000259" key="10">
    <source>
        <dbReference type="Pfam" id="PF00999"/>
    </source>
</evidence>
<dbReference type="AlphaFoldDB" id="A0A3N0GLJ7"/>
<keyword evidence="12" id="KW-1185">Reference proteome</keyword>
<keyword evidence="8 9" id="KW-0472">Membrane</keyword>
<feature type="transmembrane region" description="Helical" evidence="9">
    <location>
        <begin position="148"/>
        <end position="168"/>
    </location>
</feature>
<organism evidence="11 12">
    <name type="scientific">Nocardioides pocheonensis</name>
    <dbReference type="NCBI Taxonomy" id="661485"/>
    <lineage>
        <taxon>Bacteria</taxon>
        <taxon>Bacillati</taxon>
        <taxon>Actinomycetota</taxon>
        <taxon>Actinomycetes</taxon>
        <taxon>Propionibacteriales</taxon>
        <taxon>Nocardioidaceae</taxon>
        <taxon>Nocardioides</taxon>
    </lineage>
</organism>
<feature type="transmembrane region" description="Helical" evidence="9">
    <location>
        <begin position="6"/>
        <end position="26"/>
    </location>
</feature>
<dbReference type="InterPro" id="IPR006153">
    <property type="entry name" value="Cation/H_exchanger_TM"/>
</dbReference>
<dbReference type="InterPro" id="IPR038770">
    <property type="entry name" value="Na+/solute_symporter_sf"/>
</dbReference>
<name>A0A3N0GLJ7_9ACTN</name>
<feature type="transmembrane region" description="Helical" evidence="9">
    <location>
        <begin position="87"/>
        <end position="112"/>
    </location>
</feature>
<evidence type="ECO:0000256" key="8">
    <source>
        <dbReference type="ARBA" id="ARBA00023136"/>
    </source>
</evidence>
<evidence type="ECO:0000256" key="6">
    <source>
        <dbReference type="ARBA" id="ARBA00022989"/>
    </source>
</evidence>
<evidence type="ECO:0000256" key="1">
    <source>
        <dbReference type="ARBA" id="ARBA00004141"/>
    </source>
</evidence>
<feature type="transmembrane region" description="Helical" evidence="9">
    <location>
        <begin position="335"/>
        <end position="357"/>
    </location>
</feature>
<evidence type="ECO:0000313" key="12">
    <source>
        <dbReference type="Proteomes" id="UP000279994"/>
    </source>
</evidence>
<feature type="domain" description="Cation/H+ exchanger transmembrane" evidence="10">
    <location>
        <begin position="15"/>
        <end position="384"/>
    </location>
</feature>
<protein>
    <submittedName>
        <fullName evidence="11">Cation:proton antiporter</fullName>
    </submittedName>
</protein>
<feature type="transmembrane region" description="Helical" evidence="9">
    <location>
        <begin position="363"/>
        <end position="388"/>
    </location>
</feature>
<sequence length="405" mass="41157">MPDVQFTNLLGVLGIALVAPLALGFLPRVRVPAVVLEILLGVLAGPSVLGWLRADLAVQVVALVGLAMLLFLAGLEIDLAGLRGRVLGVAVAGYAISLGLGIGAGALLHSAGWVDDPLLLAVTVSATSLGLVVPVLKDACAAEGRLGQAVIAASSVADFAAVLLLSLLFSGQDTGTGAKIALLAAFVVLVVSVAAVVRWSGRSMRLGDVLVRLQDTTAEIRVRGAMLILLAFVVLAEKLGLESILGAFMAGAVVGLLDRGSTTHPGFRMKLDAVGFGFLIPVFFVSSGLRLDVAGLVDSPQALARVPVFVLVLLVARGAPAFLSVAAFGPRRTVAAALLQATSLPFIVTATQIGVVTGRLDGVTAAGLVCAGLVTVLLFPVTATTLGLEDTAGVRPRQSEAEPVA</sequence>
<comment type="similarity">
    <text evidence="2">Belongs to the monovalent cation:proton antiporter 2 (CPA2) transporter (TC 2.A.37) family.</text>
</comment>
<evidence type="ECO:0000313" key="11">
    <source>
        <dbReference type="EMBL" id="RNM13269.1"/>
    </source>
</evidence>
<evidence type="ECO:0000256" key="7">
    <source>
        <dbReference type="ARBA" id="ARBA00023065"/>
    </source>
</evidence>
<keyword evidence="6 9" id="KW-1133">Transmembrane helix</keyword>
<dbReference type="Proteomes" id="UP000279994">
    <property type="component" value="Unassembled WGS sequence"/>
</dbReference>
<proteinExistence type="inferred from homology"/>
<evidence type="ECO:0000256" key="5">
    <source>
        <dbReference type="ARBA" id="ARBA00022692"/>
    </source>
</evidence>
<evidence type="ECO:0000256" key="3">
    <source>
        <dbReference type="ARBA" id="ARBA00022448"/>
    </source>
</evidence>
<dbReference type="EMBL" id="RJSF01000041">
    <property type="protein sequence ID" value="RNM13269.1"/>
    <property type="molecule type" value="Genomic_DNA"/>
</dbReference>
<feature type="transmembrane region" description="Helical" evidence="9">
    <location>
        <begin position="58"/>
        <end position="75"/>
    </location>
</feature>
<dbReference type="PANTHER" id="PTHR43562">
    <property type="entry name" value="NAPA-TYPE SODIUM/HYDROGEN ANTIPORTER"/>
    <property type="match status" value="1"/>
</dbReference>
<evidence type="ECO:0000256" key="9">
    <source>
        <dbReference type="SAM" id="Phobius"/>
    </source>
</evidence>
<reference evidence="11 12" key="1">
    <citation type="submission" date="2018-11" db="EMBL/GenBank/DDBJ databases">
        <authorList>
            <person name="Li F."/>
        </authorList>
    </citation>
    <scope>NUCLEOTIDE SEQUENCE [LARGE SCALE GENOMIC DNA]</scope>
    <source>
        <strain evidence="11 12">Gsoil 818</strain>
    </source>
</reference>
<dbReference type="GO" id="GO:0016020">
    <property type="term" value="C:membrane"/>
    <property type="evidence" value="ECO:0007669"/>
    <property type="project" value="UniProtKB-SubCell"/>
</dbReference>
<dbReference type="Gene3D" id="1.20.1530.20">
    <property type="match status" value="1"/>
</dbReference>
<feature type="transmembrane region" description="Helical" evidence="9">
    <location>
        <begin position="118"/>
        <end position="136"/>
    </location>
</feature>
<dbReference type="OrthoDB" id="9793589at2"/>
<keyword evidence="7" id="KW-0406">Ion transport</keyword>
<keyword evidence="5 9" id="KW-0812">Transmembrane</keyword>
<dbReference type="GO" id="GO:0015297">
    <property type="term" value="F:antiporter activity"/>
    <property type="evidence" value="ECO:0007669"/>
    <property type="project" value="UniProtKB-KW"/>
</dbReference>
<dbReference type="RefSeq" id="WP_123223874.1">
    <property type="nucleotide sequence ID" value="NZ_RJSF01000041.1"/>
</dbReference>
<keyword evidence="3" id="KW-0813">Transport</keyword>
<comment type="subcellular location">
    <subcellularLocation>
        <location evidence="1">Membrane</location>
        <topology evidence="1">Multi-pass membrane protein</topology>
    </subcellularLocation>
</comment>
<dbReference type="PANTHER" id="PTHR43562:SF1">
    <property type="entry name" value="NA(+)_H(+) ANTIPORTER YJBQ-RELATED"/>
    <property type="match status" value="1"/>
</dbReference>
<feature type="transmembrane region" description="Helical" evidence="9">
    <location>
        <begin position="309"/>
        <end position="328"/>
    </location>
</feature>
<feature type="transmembrane region" description="Helical" evidence="9">
    <location>
        <begin position="33"/>
        <end position="52"/>
    </location>
</feature>
<dbReference type="Pfam" id="PF00999">
    <property type="entry name" value="Na_H_Exchanger"/>
    <property type="match status" value="1"/>
</dbReference>
<accession>A0A3N0GLJ7</accession>
<feature type="transmembrane region" description="Helical" evidence="9">
    <location>
        <begin position="180"/>
        <end position="199"/>
    </location>
</feature>
<comment type="caution">
    <text evidence="11">The sequence shown here is derived from an EMBL/GenBank/DDBJ whole genome shotgun (WGS) entry which is preliminary data.</text>
</comment>
<evidence type="ECO:0000256" key="2">
    <source>
        <dbReference type="ARBA" id="ARBA00005551"/>
    </source>
</evidence>
<gene>
    <name evidence="11" type="ORF">EFL26_15750</name>
</gene>
<feature type="transmembrane region" description="Helical" evidence="9">
    <location>
        <begin position="271"/>
        <end position="289"/>
    </location>
</feature>
<evidence type="ECO:0000256" key="4">
    <source>
        <dbReference type="ARBA" id="ARBA00022449"/>
    </source>
</evidence>
<dbReference type="GO" id="GO:1902600">
    <property type="term" value="P:proton transmembrane transport"/>
    <property type="evidence" value="ECO:0007669"/>
    <property type="project" value="InterPro"/>
</dbReference>